<organism evidence="5 6">
    <name type="scientific">Globicatella sulfidifaciens DSM 15739</name>
    <dbReference type="NCBI Taxonomy" id="1121925"/>
    <lineage>
        <taxon>Bacteria</taxon>
        <taxon>Bacillati</taxon>
        <taxon>Bacillota</taxon>
        <taxon>Bacilli</taxon>
        <taxon>Lactobacillales</taxon>
        <taxon>Aerococcaceae</taxon>
        <taxon>Globicatella</taxon>
    </lineage>
</organism>
<proteinExistence type="inferred from homology"/>
<evidence type="ECO:0000313" key="5">
    <source>
        <dbReference type="EMBL" id="SJZ55036.1"/>
    </source>
</evidence>
<dbReference type="InterPro" id="IPR005399">
    <property type="entry name" value="K_chnl_volt-dep_bsu_KCNAB-rel"/>
</dbReference>
<evidence type="ECO:0000259" key="4">
    <source>
        <dbReference type="Pfam" id="PF00248"/>
    </source>
</evidence>
<evidence type="ECO:0000256" key="2">
    <source>
        <dbReference type="ARBA" id="ARBA00022857"/>
    </source>
</evidence>
<dbReference type="STRING" id="1121925.SAMN02746011_01110"/>
<keyword evidence="6" id="KW-1185">Reference proteome</keyword>
<dbReference type="AlphaFoldDB" id="A0A1T4LK83"/>
<dbReference type="Gene3D" id="3.20.20.100">
    <property type="entry name" value="NADP-dependent oxidoreductase domain"/>
    <property type="match status" value="1"/>
</dbReference>
<keyword evidence="2" id="KW-0521">NADP</keyword>
<dbReference type="EMBL" id="FUWO01000008">
    <property type="protein sequence ID" value="SJZ55036.1"/>
    <property type="molecule type" value="Genomic_DNA"/>
</dbReference>
<feature type="domain" description="NADP-dependent oxidoreductase" evidence="4">
    <location>
        <begin position="3"/>
        <end position="107"/>
    </location>
</feature>
<dbReference type="GO" id="GO:0016491">
    <property type="term" value="F:oxidoreductase activity"/>
    <property type="evidence" value="ECO:0007669"/>
    <property type="project" value="UniProtKB-KW"/>
</dbReference>
<evidence type="ECO:0000256" key="3">
    <source>
        <dbReference type="ARBA" id="ARBA00023002"/>
    </source>
</evidence>
<name>A0A1T4LK83_9LACT</name>
<dbReference type="RefSeq" id="WP_268762616.1">
    <property type="nucleotide sequence ID" value="NZ_FUWO01000008.1"/>
</dbReference>
<evidence type="ECO:0000256" key="1">
    <source>
        <dbReference type="ARBA" id="ARBA00006515"/>
    </source>
</evidence>
<dbReference type="PANTHER" id="PTHR43150">
    <property type="entry name" value="HYPERKINETIC, ISOFORM M"/>
    <property type="match status" value="1"/>
</dbReference>
<dbReference type="InterPro" id="IPR036812">
    <property type="entry name" value="NAD(P)_OxRdtase_dom_sf"/>
</dbReference>
<sequence length="114" mass="13264">MSSKVFFPAGKDANGRGLSRKHLFETIEQSLVNMQTTYLDMYFCHRFDHETPLEETLQSLSDLVDQGKVWYYGVSEWTPVQLLEALIIIKEMGLHPISVIQPQYNIFDVILKKR</sequence>
<dbReference type="InterPro" id="IPR023210">
    <property type="entry name" value="NADP_OxRdtase_dom"/>
</dbReference>
<accession>A0A1T4LK83</accession>
<dbReference type="Pfam" id="PF00248">
    <property type="entry name" value="Aldo_ket_red"/>
    <property type="match status" value="1"/>
</dbReference>
<reference evidence="6" key="1">
    <citation type="submission" date="2017-02" db="EMBL/GenBank/DDBJ databases">
        <authorList>
            <person name="Varghese N."/>
            <person name="Submissions S."/>
        </authorList>
    </citation>
    <scope>NUCLEOTIDE SEQUENCE [LARGE SCALE GENOMIC DNA]</scope>
    <source>
        <strain evidence="6">DSM 15739</strain>
    </source>
</reference>
<dbReference type="SUPFAM" id="SSF51430">
    <property type="entry name" value="NAD(P)-linked oxidoreductase"/>
    <property type="match status" value="1"/>
</dbReference>
<keyword evidence="3" id="KW-0560">Oxidoreductase</keyword>
<protein>
    <submittedName>
        <fullName evidence="5">Predicted oxidoreductases (Related to aryl-alcohol dehydrogenases)</fullName>
    </submittedName>
</protein>
<dbReference type="Proteomes" id="UP000189941">
    <property type="component" value="Unassembled WGS sequence"/>
</dbReference>
<gene>
    <name evidence="5" type="ORF">SAMN02746011_01110</name>
</gene>
<dbReference type="PANTHER" id="PTHR43150:SF2">
    <property type="entry name" value="HYPERKINETIC, ISOFORM M"/>
    <property type="match status" value="1"/>
</dbReference>
<comment type="similarity">
    <text evidence="1">Belongs to the shaker potassium channel beta subunit family.</text>
</comment>
<evidence type="ECO:0000313" key="6">
    <source>
        <dbReference type="Proteomes" id="UP000189941"/>
    </source>
</evidence>